<feature type="signal peptide" evidence="1">
    <location>
        <begin position="1"/>
        <end position="24"/>
    </location>
</feature>
<dbReference type="GO" id="GO:0003824">
    <property type="term" value="F:catalytic activity"/>
    <property type="evidence" value="ECO:0007669"/>
    <property type="project" value="InterPro"/>
</dbReference>
<organism evidence="3 4">
    <name type="scientific">Mycobacterium bovis (strain BCG / Pasteur 1173P2)</name>
    <dbReference type="NCBI Taxonomy" id="410289"/>
    <lineage>
        <taxon>Bacteria</taxon>
        <taxon>Bacillati</taxon>
        <taxon>Actinomycetota</taxon>
        <taxon>Actinomycetes</taxon>
        <taxon>Mycobacteriales</taxon>
        <taxon>Mycobacteriaceae</taxon>
        <taxon>Mycobacterium</taxon>
        <taxon>Mycobacterium tuberculosis complex</taxon>
    </lineage>
</organism>
<feature type="chain" id="PRO_5002615373" description="Nucleoside phosphorylase domain-containing protein" evidence="1">
    <location>
        <begin position="25"/>
        <end position="334"/>
    </location>
</feature>
<dbReference type="InterPro" id="IPR000845">
    <property type="entry name" value="Nucleoside_phosphorylase_d"/>
</dbReference>
<dbReference type="Gene3D" id="3.40.50.1580">
    <property type="entry name" value="Nucleoside phosphorylase domain"/>
    <property type="match status" value="1"/>
</dbReference>
<protein>
    <recommendedName>
        <fullName evidence="2">Nucleoside phosphorylase domain-containing protein</fullName>
    </recommendedName>
</protein>
<dbReference type="AlphaFoldDB" id="A0A0H3M6Y8"/>
<feature type="domain" description="Nucleoside phosphorylase" evidence="2">
    <location>
        <begin position="40"/>
        <end position="146"/>
    </location>
</feature>
<feature type="domain" description="Nucleoside phosphorylase" evidence="2">
    <location>
        <begin position="264"/>
        <end position="328"/>
    </location>
</feature>
<dbReference type="PROSITE" id="PS51257">
    <property type="entry name" value="PROKAR_LIPOPROTEIN"/>
    <property type="match status" value="1"/>
</dbReference>
<dbReference type="Proteomes" id="UP000001472">
    <property type="component" value="Chromosome"/>
</dbReference>
<evidence type="ECO:0000259" key="2">
    <source>
        <dbReference type="Pfam" id="PF01048"/>
    </source>
</evidence>
<dbReference type="PANTHER" id="PTHR21234:SF42">
    <property type="entry name" value="PHOSPHORYLASE SUPERFAMILY PROTEIN"/>
    <property type="match status" value="1"/>
</dbReference>
<dbReference type="KEGG" id="mbb:BCG_2309c"/>
<dbReference type="SUPFAM" id="SSF53167">
    <property type="entry name" value="Purine and uridine phosphorylases"/>
    <property type="match status" value="1"/>
</dbReference>
<dbReference type="RefSeq" id="WP_003903836.1">
    <property type="nucleotide sequence ID" value="NC_008769.1"/>
</dbReference>
<dbReference type="HOGENOM" id="CLU_074334_0_0_11"/>
<proteinExistence type="predicted"/>
<name>A0A0H3M6Y8_MYCBP</name>
<dbReference type="SMR" id="A0A0H3M6Y8"/>
<dbReference type="GO" id="GO:0009116">
    <property type="term" value="P:nucleoside metabolic process"/>
    <property type="evidence" value="ECO:0007669"/>
    <property type="project" value="InterPro"/>
</dbReference>
<accession>A0A0H3M6Y8</accession>
<dbReference type="PANTHER" id="PTHR21234">
    <property type="entry name" value="PURINE NUCLEOSIDE PHOSPHORYLASE"/>
    <property type="match status" value="1"/>
</dbReference>
<evidence type="ECO:0000313" key="3">
    <source>
        <dbReference type="EMBL" id="CAL72297.1"/>
    </source>
</evidence>
<reference evidence="3 4" key="1">
    <citation type="journal article" date="2007" name="Proc. Natl. Acad. Sci. U.S.A.">
        <title>Genome plasticity of BCG and impact on vaccine efficacy.</title>
        <authorList>
            <person name="Brosch R."/>
            <person name="Gordon S.V."/>
            <person name="Garnier T."/>
            <person name="Eiglmeier K."/>
            <person name="Frigui W."/>
            <person name="Valenti P."/>
            <person name="Dos Santos S."/>
            <person name="Duthoy S."/>
            <person name="Lacroix C."/>
            <person name="Garcia-Pelayo C."/>
            <person name="Inwald J.K."/>
            <person name="Golby P."/>
            <person name="Garcia J.N."/>
            <person name="Hewinson R.G."/>
            <person name="Behr M.A."/>
            <person name="Quail M.A."/>
            <person name="Churcher C."/>
            <person name="Barrell B.G."/>
            <person name="Parkhill J."/>
            <person name="Cole S.T."/>
        </authorList>
    </citation>
    <scope>NUCLEOTIDE SEQUENCE [LARGE SCALE GENOMIC DNA]</scope>
    <source>
        <strain evidence="4">BCG / Pasteur 1173P2</strain>
    </source>
</reference>
<dbReference type="EMBL" id="AM408590">
    <property type="protein sequence ID" value="CAL72297.1"/>
    <property type="molecule type" value="Genomic_DNA"/>
</dbReference>
<dbReference type="InterPro" id="IPR035994">
    <property type="entry name" value="Nucleoside_phosphorylase_sf"/>
</dbReference>
<dbReference type="Pfam" id="PF01048">
    <property type="entry name" value="PNP_UDP_1"/>
    <property type="match status" value="2"/>
</dbReference>
<sequence length="334" mass="34409">MGAPLRHCLLVAAALSLGCGVAAADPGYVANVIPCEQRTLVLSAFPAEADAVLAHTALDANPVVVADRRRYYLGSISGKKVIVAMTGIGLVNATNTTETAFARFTCASSIAIAAVMFSGVAGGAGRTSIGDVAIPARWTLDNGATFRGVDPGMLATAQTLSVVLDNINTLGNPVCLCRNVPVVRLNHLGRQPQLFVGGDGSSSDKNNGQAFPCIPNGGSVFGCQPCSAPDRSLGYTGNFFQAAGPWLKNALISNLNIVSTVNPGFDAVDQETAAAQAVADAHGVPFLGIRGMSDGPGDPLHLPGFPVQFFVYKQIAANNAARVTEAFLQNWAGV</sequence>
<keyword evidence="1" id="KW-0732">Signal</keyword>
<evidence type="ECO:0000256" key="1">
    <source>
        <dbReference type="SAM" id="SignalP"/>
    </source>
</evidence>
<gene>
    <name evidence="3" type="ordered locus">BCG_2309c</name>
</gene>
<evidence type="ECO:0000313" key="4">
    <source>
        <dbReference type="Proteomes" id="UP000001472"/>
    </source>
</evidence>